<comment type="caution">
    <text evidence="11">The sequence shown here is derived from an EMBL/GenBank/DDBJ whole genome shotgun (WGS) entry which is preliminary data.</text>
</comment>
<comment type="cofactor">
    <cofactor evidence="10">
        <name>pyruvate</name>
        <dbReference type="ChEBI" id="CHEBI:15361"/>
    </cofactor>
    <text evidence="10">Binds 1 pyruvoyl group covalently per subunit.</text>
</comment>
<dbReference type="Pfam" id="PF02675">
    <property type="entry name" value="AdoMet_dc"/>
    <property type="match status" value="1"/>
</dbReference>
<feature type="active site" description="Schiff-base intermediate with substrate; via pyruvic acid" evidence="10">
    <location>
        <position position="61"/>
    </location>
</feature>
<feature type="chain" id="PRO_5023292734" description="S-adenosylmethionine decarboxylase beta chain" evidence="10">
    <location>
        <begin position="1"/>
        <end position="60"/>
    </location>
</feature>
<name>A0A1F6CGV5_HANXR</name>
<protein>
    <recommendedName>
        <fullName evidence="10">S-adenosylmethionine decarboxylase proenzyme</fullName>
        <shortName evidence="10">AdoMetDC</shortName>
        <shortName evidence="10">SAMDC</shortName>
        <ecNumber evidence="10">4.1.1.50</ecNumber>
    </recommendedName>
    <component>
        <recommendedName>
            <fullName evidence="10">S-adenosylmethionine decarboxylase beta chain</fullName>
        </recommendedName>
    </component>
    <component>
        <recommendedName>
            <fullName evidence="10">S-adenosylmethionine decarboxylase alpha chain</fullName>
        </recommendedName>
    </component>
</protein>
<evidence type="ECO:0000313" key="11">
    <source>
        <dbReference type="EMBL" id="OGG48201.1"/>
    </source>
</evidence>
<dbReference type="InterPro" id="IPR042286">
    <property type="entry name" value="AdoMetDC_C"/>
</dbReference>
<keyword evidence="3 10" id="KW-0068">Autocatalytic cleavage</keyword>
<dbReference type="InterPro" id="IPR003826">
    <property type="entry name" value="AdoMetDC_fam_prok"/>
</dbReference>
<dbReference type="InterPro" id="IPR017716">
    <property type="entry name" value="S-AdoMet_deCOase_pro-enz"/>
</dbReference>
<feature type="active site" description="Proton acceptor; for processing activity" evidence="10">
    <location>
        <position position="66"/>
    </location>
</feature>
<keyword evidence="7 10" id="KW-0456">Lyase</keyword>
<organism evidence="11 12">
    <name type="scientific">Handelsmanbacteria sp. (strain RIFCSPLOWO2_12_FULL_64_10)</name>
    <dbReference type="NCBI Taxonomy" id="1817868"/>
    <lineage>
        <taxon>Bacteria</taxon>
        <taxon>Candidatus Handelsmaniibacteriota</taxon>
    </lineage>
</organism>
<dbReference type="InterPro" id="IPR016067">
    <property type="entry name" value="S-AdoMet_deCO2ase_core"/>
</dbReference>
<keyword evidence="6 10" id="KW-0865">Zymogen</keyword>
<feature type="site" description="Cleavage (non-hydrolytic); by autolysis" evidence="10">
    <location>
        <begin position="60"/>
        <end position="61"/>
    </location>
</feature>
<dbReference type="PANTHER" id="PTHR33866">
    <property type="entry name" value="S-ADENOSYLMETHIONINE DECARBOXYLASE PROENZYME"/>
    <property type="match status" value="1"/>
</dbReference>
<keyword evidence="1 10" id="KW-0949">S-adenosyl-L-methionine</keyword>
<evidence type="ECO:0000256" key="9">
    <source>
        <dbReference type="ARBA" id="ARBA00023317"/>
    </source>
</evidence>
<dbReference type="InterPro" id="IPR042284">
    <property type="entry name" value="AdoMetDC_N"/>
</dbReference>
<keyword evidence="8 10" id="KW-0704">Schiff base</keyword>
<evidence type="ECO:0000256" key="10">
    <source>
        <dbReference type="HAMAP-Rule" id="MF_00464"/>
    </source>
</evidence>
<evidence type="ECO:0000256" key="1">
    <source>
        <dbReference type="ARBA" id="ARBA00022691"/>
    </source>
</evidence>
<feature type="chain" id="PRO_5023292733" description="S-adenosylmethionine decarboxylase alpha chain" evidence="10">
    <location>
        <begin position="61"/>
        <end position="115"/>
    </location>
</feature>
<dbReference type="UniPathway" id="UPA00331">
    <property type="reaction ID" value="UER00451"/>
</dbReference>
<evidence type="ECO:0000256" key="6">
    <source>
        <dbReference type="ARBA" id="ARBA00023145"/>
    </source>
</evidence>
<dbReference type="NCBIfam" id="TIGR03330">
    <property type="entry name" value="SAM_DCase_Bsu"/>
    <property type="match status" value="1"/>
</dbReference>
<evidence type="ECO:0000256" key="8">
    <source>
        <dbReference type="ARBA" id="ARBA00023270"/>
    </source>
</evidence>
<comment type="PTM">
    <text evidence="10">Is synthesized initially as an inactive proenzyme. Formation of the active enzyme involves a self-maturation process in which the active site pyruvoyl group is generated from an internal serine residue via an autocatalytic post-translational modification. Two non-identical subunits are generated from the proenzyme in this reaction, and the pyruvate is formed at the N-terminus of the alpha chain, which is derived from the carboxyl end of the proenzyme. The post-translation cleavage follows an unusual pathway, termed non-hydrolytic serinolysis, in which the side chain hydroxyl group of the serine supplies its oxygen atom to form the C-terminus of the beta chain, while the remainder of the serine residue undergoes an oxidative deamination to produce ammonia and the pyruvoyl group blocking the N-terminus of the alpha chain.</text>
</comment>
<evidence type="ECO:0000256" key="7">
    <source>
        <dbReference type="ARBA" id="ARBA00023239"/>
    </source>
</evidence>
<comment type="catalytic activity">
    <reaction evidence="10">
        <text>S-adenosyl-L-methionine + H(+) = S-adenosyl 3-(methylsulfanyl)propylamine + CO2</text>
        <dbReference type="Rhea" id="RHEA:15981"/>
        <dbReference type="ChEBI" id="CHEBI:15378"/>
        <dbReference type="ChEBI" id="CHEBI:16526"/>
        <dbReference type="ChEBI" id="CHEBI:57443"/>
        <dbReference type="ChEBI" id="CHEBI:59789"/>
        <dbReference type="EC" id="4.1.1.50"/>
    </reaction>
</comment>
<evidence type="ECO:0000256" key="3">
    <source>
        <dbReference type="ARBA" id="ARBA00022813"/>
    </source>
</evidence>
<evidence type="ECO:0000256" key="2">
    <source>
        <dbReference type="ARBA" id="ARBA00022793"/>
    </source>
</evidence>
<evidence type="ECO:0000313" key="12">
    <source>
        <dbReference type="Proteomes" id="UP000178606"/>
    </source>
</evidence>
<accession>A0A1F6CGV5</accession>
<evidence type="ECO:0000256" key="5">
    <source>
        <dbReference type="ARBA" id="ARBA00023115"/>
    </source>
</evidence>
<dbReference type="Proteomes" id="UP000178606">
    <property type="component" value="Unassembled WGS sequence"/>
</dbReference>
<dbReference type="GO" id="GO:0008295">
    <property type="term" value="P:spermidine biosynthetic process"/>
    <property type="evidence" value="ECO:0007669"/>
    <property type="project" value="UniProtKB-UniRule"/>
</dbReference>
<dbReference type="HAMAP" id="MF_00464">
    <property type="entry name" value="AdoMetDC_1"/>
    <property type="match status" value="1"/>
</dbReference>
<keyword evidence="5 10" id="KW-0620">Polyamine biosynthesis</keyword>
<proteinExistence type="inferred from homology"/>
<dbReference type="EC" id="4.1.1.50" evidence="10"/>
<dbReference type="PANTHER" id="PTHR33866:SF2">
    <property type="entry name" value="S-ADENOSYLMETHIONINE DECARBOXYLASE PROENZYME"/>
    <property type="match status" value="1"/>
</dbReference>
<evidence type="ECO:0000256" key="4">
    <source>
        <dbReference type="ARBA" id="ARBA00023066"/>
    </source>
</evidence>
<comment type="function">
    <text evidence="10">Catalyzes the decarboxylation of S-adenosylmethionine to S-adenosylmethioninamine (dcAdoMet), the propylamine donor required for the synthesis of the polyamines spermine and spermidine from the diamine putrescine.</text>
</comment>
<gene>
    <name evidence="10" type="primary">speH</name>
    <name evidence="11" type="ORF">A3F84_21945</name>
</gene>
<keyword evidence="4 10" id="KW-0745">Spermidine biosynthesis</keyword>
<dbReference type="AlphaFoldDB" id="A0A1F6CGV5"/>
<comment type="subunit">
    <text evidence="10">Heterotetramer of two alpha and two beta chains arranged as a dimer of alpha/beta heterodimers.</text>
</comment>
<sequence length="115" mass="12667">MQGVGTHLVLELWGCSNLNSKEVVERALRAIVAAIGVTLLDLRVYPFEPMGVTGVAIVAESHIMIHTWPEHGYAAIDVFTCGRERDLQAAIDTVREHFTPERIQAMNMVRGIVVG</sequence>
<dbReference type="EMBL" id="MFKF01000253">
    <property type="protein sequence ID" value="OGG48201.1"/>
    <property type="molecule type" value="Genomic_DNA"/>
</dbReference>
<dbReference type="SUPFAM" id="SSF56276">
    <property type="entry name" value="S-adenosylmethionine decarboxylase"/>
    <property type="match status" value="1"/>
</dbReference>
<dbReference type="Gene3D" id="3.30.360.110">
    <property type="entry name" value="S-adenosylmethionine decarboxylase domain"/>
    <property type="match status" value="1"/>
</dbReference>
<keyword evidence="9 10" id="KW-0670">Pyruvate</keyword>
<reference evidence="11 12" key="1">
    <citation type="journal article" date="2016" name="Nat. Commun.">
        <title>Thousands of microbial genomes shed light on interconnected biogeochemical processes in an aquifer system.</title>
        <authorList>
            <person name="Anantharaman K."/>
            <person name="Brown C.T."/>
            <person name="Hug L.A."/>
            <person name="Sharon I."/>
            <person name="Castelle C.J."/>
            <person name="Probst A.J."/>
            <person name="Thomas B.C."/>
            <person name="Singh A."/>
            <person name="Wilkins M.J."/>
            <person name="Karaoz U."/>
            <person name="Brodie E.L."/>
            <person name="Williams K.H."/>
            <person name="Hubbard S.S."/>
            <person name="Banfield J.F."/>
        </authorList>
    </citation>
    <scope>NUCLEOTIDE SEQUENCE [LARGE SCALE GENOMIC DNA]</scope>
    <source>
        <strain evidence="12">RIFCSPLOWO2_12_FULL_64_10</strain>
    </source>
</reference>
<feature type="modified residue" description="Pyruvic acid (Ser); by autocatalysis" evidence="10">
    <location>
        <position position="61"/>
    </location>
</feature>
<feature type="active site" description="Proton donor; for catalytic activity" evidence="10">
    <location>
        <position position="81"/>
    </location>
</feature>
<dbReference type="Gene3D" id="3.30.160.750">
    <property type="match status" value="1"/>
</dbReference>
<dbReference type="GO" id="GO:0004014">
    <property type="term" value="F:adenosylmethionine decarboxylase activity"/>
    <property type="evidence" value="ECO:0007669"/>
    <property type="project" value="UniProtKB-UniRule"/>
</dbReference>
<comment type="similarity">
    <text evidence="10">Belongs to the prokaryotic AdoMetDC family. Type 1 subfamily.</text>
</comment>
<dbReference type="GO" id="GO:0005829">
    <property type="term" value="C:cytosol"/>
    <property type="evidence" value="ECO:0007669"/>
    <property type="project" value="TreeGrafter"/>
</dbReference>
<keyword evidence="2 10" id="KW-0210">Decarboxylase</keyword>
<comment type="pathway">
    <text evidence="10">Amine and polyamine biosynthesis; S-adenosylmethioninamine biosynthesis; S-adenosylmethioninamine from S-adenosyl-L-methionine: step 1/1.</text>
</comment>